<evidence type="ECO:0000256" key="5">
    <source>
        <dbReference type="ARBA" id="ARBA00049360"/>
    </source>
</evidence>
<accession>A0A9D2JGX2</accession>
<evidence type="ECO:0000256" key="4">
    <source>
        <dbReference type="ARBA" id="ARBA00022840"/>
    </source>
</evidence>
<keyword evidence="2" id="KW-0813">Transport</keyword>
<dbReference type="InterPro" id="IPR027417">
    <property type="entry name" value="P-loop_NTPase"/>
</dbReference>
<comment type="caution">
    <text evidence="8">The sequence shown here is derived from an EMBL/GenBank/DDBJ whole genome shotgun (WGS) entry which is preliminary data.</text>
</comment>
<reference evidence="8" key="2">
    <citation type="submission" date="2021-04" db="EMBL/GenBank/DDBJ databases">
        <authorList>
            <person name="Gilroy R."/>
        </authorList>
    </citation>
    <scope>NUCLEOTIDE SEQUENCE</scope>
    <source>
        <strain evidence="8">CHK172-16539</strain>
    </source>
</reference>
<evidence type="ECO:0000313" key="8">
    <source>
        <dbReference type="EMBL" id="HIZ52991.1"/>
    </source>
</evidence>
<dbReference type="EMBL" id="DXBN01000084">
    <property type="protein sequence ID" value="HIZ52991.1"/>
    <property type="molecule type" value="Genomic_DNA"/>
</dbReference>
<dbReference type="PANTHER" id="PTHR24220:SF470">
    <property type="entry name" value="CELL DIVISION ATP-BINDING PROTEIN FTSE"/>
    <property type="match status" value="1"/>
</dbReference>
<evidence type="ECO:0000256" key="1">
    <source>
        <dbReference type="ARBA" id="ARBA00005417"/>
    </source>
</evidence>
<protein>
    <submittedName>
        <fullName evidence="8">ATP-binding cassette domain-containing protein</fullName>
    </submittedName>
</protein>
<feature type="domain" description="ABC transporter" evidence="7">
    <location>
        <begin position="2"/>
        <end position="235"/>
    </location>
</feature>
<comment type="function">
    <text evidence="6">Part of the ABC transporter FtsEX involved in cellular division. Has ATPase activity. Essential for cell division and viability.</text>
</comment>
<comment type="similarity">
    <text evidence="1">Belongs to the ABC transporter superfamily.</text>
</comment>
<sequence length="236" mass="26587">MIKVQNLHKKYGNGRQALKDVSFEIKQGEFVYCVGPSGSGKSTLLKALSKEIQTTSGLIQMNQYRVDLIPSRHLYLLRRQIGIVSQEDLLIPQVNVYQNISIALKAIGTPKKEIRDKIERVLSLVQMGSFEKSLPEELSIGQRKKISIARSLVNQPSILLVDEPTANLDGNASVDMMKLFLKIHQTGTTILLATHDSTMVNSIRYRVLELNDGQLIRDDAKGGYSRYTDPKDIYIW</sequence>
<dbReference type="AlphaFoldDB" id="A0A9D2JGX2"/>
<gene>
    <name evidence="8" type="ORF">IAA20_03495</name>
</gene>
<dbReference type="GO" id="GO:0016887">
    <property type="term" value="F:ATP hydrolysis activity"/>
    <property type="evidence" value="ECO:0007669"/>
    <property type="project" value="InterPro"/>
</dbReference>
<dbReference type="PANTHER" id="PTHR24220">
    <property type="entry name" value="IMPORT ATP-BINDING PROTEIN"/>
    <property type="match status" value="1"/>
</dbReference>
<dbReference type="GO" id="GO:0005524">
    <property type="term" value="F:ATP binding"/>
    <property type="evidence" value="ECO:0007669"/>
    <property type="project" value="UniProtKB-KW"/>
</dbReference>
<evidence type="ECO:0000256" key="2">
    <source>
        <dbReference type="ARBA" id="ARBA00022448"/>
    </source>
</evidence>
<evidence type="ECO:0000259" key="7">
    <source>
        <dbReference type="PROSITE" id="PS50893"/>
    </source>
</evidence>
<dbReference type="SUPFAM" id="SSF52540">
    <property type="entry name" value="P-loop containing nucleoside triphosphate hydrolases"/>
    <property type="match status" value="1"/>
</dbReference>
<dbReference type="GO" id="GO:0005886">
    <property type="term" value="C:plasma membrane"/>
    <property type="evidence" value="ECO:0007669"/>
    <property type="project" value="TreeGrafter"/>
</dbReference>
<evidence type="ECO:0000256" key="3">
    <source>
        <dbReference type="ARBA" id="ARBA00022741"/>
    </source>
</evidence>
<dbReference type="PROSITE" id="PS50893">
    <property type="entry name" value="ABC_TRANSPORTER_2"/>
    <property type="match status" value="1"/>
</dbReference>
<dbReference type="InterPro" id="IPR003439">
    <property type="entry name" value="ABC_transporter-like_ATP-bd"/>
</dbReference>
<dbReference type="FunFam" id="3.40.50.300:FF:000056">
    <property type="entry name" value="Cell division ATP-binding protein FtsE"/>
    <property type="match status" value="1"/>
</dbReference>
<keyword evidence="4 8" id="KW-0067">ATP-binding</keyword>
<dbReference type="InterPro" id="IPR015854">
    <property type="entry name" value="ABC_transpr_LolD-like"/>
</dbReference>
<keyword evidence="3" id="KW-0547">Nucleotide-binding</keyword>
<organism evidence="8 9">
    <name type="scientific">Candidatus Enterococcus avicola</name>
    <dbReference type="NCBI Taxonomy" id="2838561"/>
    <lineage>
        <taxon>Bacteria</taxon>
        <taxon>Bacillati</taxon>
        <taxon>Bacillota</taxon>
        <taxon>Bacilli</taxon>
        <taxon>Lactobacillales</taxon>
        <taxon>Enterococcaceae</taxon>
        <taxon>Enterococcus</taxon>
    </lineage>
</organism>
<evidence type="ECO:0000256" key="6">
    <source>
        <dbReference type="ARBA" id="ARBA00055994"/>
    </source>
</evidence>
<dbReference type="Pfam" id="PF00005">
    <property type="entry name" value="ABC_tran"/>
    <property type="match status" value="1"/>
</dbReference>
<dbReference type="Proteomes" id="UP000824063">
    <property type="component" value="Unassembled WGS sequence"/>
</dbReference>
<dbReference type="Gene3D" id="3.40.50.300">
    <property type="entry name" value="P-loop containing nucleotide triphosphate hydrolases"/>
    <property type="match status" value="1"/>
</dbReference>
<name>A0A9D2JGX2_9ENTE</name>
<dbReference type="SMART" id="SM00382">
    <property type="entry name" value="AAA"/>
    <property type="match status" value="1"/>
</dbReference>
<reference evidence="8" key="1">
    <citation type="journal article" date="2021" name="PeerJ">
        <title>Extensive microbial diversity within the chicken gut microbiome revealed by metagenomics and culture.</title>
        <authorList>
            <person name="Gilroy R."/>
            <person name="Ravi A."/>
            <person name="Getino M."/>
            <person name="Pursley I."/>
            <person name="Horton D.L."/>
            <person name="Alikhan N.F."/>
            <person name="Baker D."/>
            <person name="Gharbi K."/>
            <person name="Hall N."/>
            <person name="Watson M."/>
            <person name="Adriaenssens E.M."/>
            <person name="Foster-Nyarko E."/>
            <person name="Jarju S."/>
            <person name="Secka A."/>
            <person name="Antonio M."/>
            <person name="Oren A."/>
            <person name="Chaudhuri R.R."/>
            <person name="La Ragione R."/>
            <person name="Hildebrand F."/>
            <person name="Pallen M.J."/>
        </authorList>
    </citation>
    <scope>NUCLEOTIDE SEQUENCE</scope>
    <source>
        <strain evidence="8">CHK172-16539</strain>
    </source>
</reference>
<comment type="catalytic activity">
    <reaction evidence="5">
        <text>ATP + H2O = ADP + phosphate + H(+)</text>
        <dbReference type="Rhea" id="RHEA:13065"/>
        <dbReference type="ChEBI" id="CHEBI:15377"/>
        <dbReference type="ChEBI" id="CHEBI:15378"/>
        <dbReference type="ChEBI" id="CHEBI:30616"/>
        <dbReference type="ChEBI" id="CHEBI:43474"/>
        <dbReference type="ChEBI" id="CHEBI:456216"/>
    </reaction>
</comment>
<dbReference type="InterPro" id="IPR003593">
    <property type="entry name" value="AAA+_ATPase"/>
</dbReference>
<dbReference type="GO" id="GO:0022857">
    <property type="term" value="F:transmembrane transporter activity"/>
    <property type="evidence" value="ECO:0007669"/>
    <property type="project" value="TreeGrafter"/>
</dbReference>
<proteinExistence type="inferred from homology"/>
<evidence type="ECO:0000313" key="9">
    <source>
        <dbReference type="Proteomes" id="UP000824063"/>
    </source>
</evidence>